<evidence type="ECO:0000313" key="1">
    <source>
        <dbReference type="EMBL" id="KAJ1153283.1"/>
    </source>
</evidence>
<organism evidence="1 2">
    <name type="scientific">Pleurodeles waltl</name>
    <name type="common">Iberian ribbed newt</name>
    <dbReference type="NCBI Taxonomy" id="8319"/>
    <lineage>
        <taxon>Eukaryota</taxon>
        <taxon>Metazoa</taxon>
        <taxon>Chordata</taxon>
        <taxon>Craniata</taxon>
        <taxon>Vertebrata</taxon>
        <taxon>Euteleostomi</taxon>
        <taxon>Amphibia</taxon>
        <taxon>Batrachia</taxon>
        <taxon>Caudata</taxon>
        <taxon>Salamandroidea</taxon>
        <taxon>Salamandridae</taxon>
        <taxon>Pleurodelinae</taxon>
        <taxon>Pleurodeles</taxon>
    </lineage>
</organism>
<accession>A0AAV7RQR1</accession>
<comment type="caution">
    <text evidence="1">The sequence shown here is derived from an EMBL/GenBank/DDBJ whole genome shotgun (WGS) entry which is preliminary data.</text>
</comment>
<name>A0AAV7RQR1_PLEWA</name>
<sequence>MADPISWRFVSTKSRDFVSRLAVFTAIRSVMPDVKMENAVSGNLLSDGRVEHLPYRNQCIKRAKALAIDWNNRVIEAPTMRASTSPTVFYPGEDRNVPGYIHDHSKMADPISWRFVSTKSRDFVSRLAVFTAIRSVMPDVKMENAVSGNL</sequence>
<reference evidence="1" key="1">
    <citation type="journal article" date="2022" name="bioRxiv">
        <title>Sequencing and chromosome-scale assembly of the giantPleurodeles waltlgenome.</title>
        <authorList>
            <person name="Brown T."/>
            <person name="Elewa A."/>
            <person name="Iarovenko S."/>
            <person name="Subramanian E."/>
            <person name="Araus A.J."/>
            <person name="Petzold A."/>
            <person name="Susuki M."/>
            <person name="Suzuki K.-i.T."/>
            <person name="Hayashi T."/>
            <person name="Toyoda A."/>
            <person name="Oliveira C."/>
            <person name="Osipova E."/>
            <person name="Leigh N.D."/>
            <person name="Simon A."/>
            <person name="Yun M.H."/>
        </authorList>
    </citation>
    <scope>NUCLEOTIDE SEQUENCE</scope>
    <source>
        <strain evidence="1">20211129_DDA</strain>
        <tissue evidence="1">Liver</tissue>
    </source>
</reference>
<gene>
    <name evidence="1" type="ORF">NDU88_006044</name>
</gene>
<keyword evidence="2" id="KW-1185">Reference proteome</keyword>
<dbReference type="Proteomes" id="UP001066276">
    <property type="component" value="Chromosome 5"/>
</dbReference>
<proteinExistence type="predicted"/>
<evidence type="ECO:0000313" key="2">
    <source>
        <dbReference type="Proteomes" id="UP001066276"/>
    </source>
</evidence>
<dbReference type="AlphaFoldDB" id="A0AAV7RQR1"/>
<protein>
    <submittedName>
        <fullName evidence="1">Uncharacterized protein</fullName>
    </submittedName>
</protein>
<dbReference type="EMBL" id="JANPWB010000009">
    <property type="protein sequence ID" value="KAJ1153283.1"/>
    <property type="molecule type" value="Genomic_DNA"/>
</dbReference>